<name>A0A8H3IBB6_9LECA</name>
<dbReference type="EMBL" id="CAJPDS010000005">
    <property type="protein sequence ID" value="CAF9907254.1"/>
    <property type="molecule type" value="Genomic_DNA"/>
</dbReference>
<proteinExistence type="predicted"/>
<keyword evidence="3" id="KW-1185">Reference proteome</keyword>
<comment type="caution">
    <text evidence="2">The sequence shown here is derived from an EMBL/GenBank/DDBJ whole genome shotgun (WGS) entry which is preliminary data.</text>
</comment>
<feature type="compositionally biased region" description="Basic and acidic residues" evidence="1">
    <location>
        <begin position="88"/>
        <end position="108"/>
    </location>
</feature>
<evidence type="ECO:0000313" key="3">
    <source>
        <dbReference type="Proteomes" id="UP000664521"/>
    </source>
</evidence>
<feature type="region of interest" description="Disordered" evidence="1">
    <location>
        <begin position="73"/>
        <end position="108"/>
    </location>
</feature>
<accession>A0A8H3IBB6</accession>
<sequence>MALAVYIERGITILPSTRKLIAVPRFELVQNANSLPQARRPTRKLRWARKPIKASGAYVAQQPECHEADGVMETGTMARPDWTQAESSVEKRELRDTDQMTRDRASQR</sequence>
<organism evidence="2 3">
    <name type="scientific">Heterodermia speciosa</name>
    <dbReference type="NCBI Taxonomy" id="116794"/>
    <lineage>
        <taxon>Eukaryota</taxon>
        <taxon>Fungi</taxon>
        <taxon>Dikarya</taxon>
        <taxon>Ascomycota</taxon>
        <taxon>Pezizomycotina</taxon>
        <taxon>Lecanoromycetes</taxon>
        <taxon>OSLEUM clade</taxon>
        <taxon>Lecanoromycetidae</taxon>
        <taxon>Caliciales</taxon>
        <taxon>Physciaceae</taxon>
        <taxon>Heterodermia</taxon>
    </lineage>
</organism>
<dbReference type="AlphaFoldDB" id="A0A8H3IBB6"/>
<evidence type="ECO:0000256" key="1">
    <source>
        <dbReference type="SAM" id="MobiDB-lite"/>
    </source>
</evidence>
<protein>
    <submittedName>
        <fullName evidence="2">Uncharacterized protein</fullName>
    </submittedName>
</protein>
<reference evidence="2" key="1">
    <citation type="submission" date="2021-03" db="EMBL/GenBank/DDBJ databases">
        <authorList>
            <person name="Tagirdzhanova G."/>
        </authorList>
    </citation>
    <scope>NUCLEOTIDE SEQUENCE</scope>
</reference>
<dbReference type="Proteomes" id="UP000664521">
    <property type="component" value="Unassembled WGS sequence"/>
</dbReference>
<evidence type="ECO:0000313" key="2">
    <source>
        <dbReference type="EMBL" id="CAF9907254.1"/>
    </source>
</evidence>
<gene>
    <name evidence="2" type="ORF">HETSPECPRED_007082</name>
</gene>